<comment type="caution">
    <text evidence="2">The sequence shown here is derived from an EMBL/GenBank/DDBJ whole genome shotgun (WGS) entry which is preliminary data.</text>
</comment>
<dbReference type="AlphaFoldDB" id="A0A8B6D197"/>
<protein>
    <submittedName>
        <fullName evidence="2">Uncharacterized protein</fullName>
    </submittedName>
</protein>
<sequence>MNSAPRTAEFLIDNEEMLHIDDFDKGLERRARSINTSNVDTNEEDGVEQPREVRPTLRLLNDHSDSIVQRKLKQKQSELPICLQDWILDIDDTPANKSRRWDAFHCIQSQLAAVPLKDKQRNRNVMVLGTSDKVAILDIAKPICEDVLCLKRKQRVASKNLQAKKRVKPLQVEKKKRKGSGRVGSTAEKDSKATYRQRNRAVAVNKSRYST</sequence>
<keyword evidence="3" id="KW-1185">Reference proteome</keyword>
<name>A0A8B6D197_MYTGA</name>
<evidence type="ECO:0000313" key="3">
    <source>
        <dbReference type="Proteomes" id="UP000596742"/>
    </source>
</evidence>
<reference evidence="2" key="1">
    <citation type="submission" date="2018-11" db="EMBL/GenBank/DDBJ databases">
        <authorList>
            <person name="Alioto T."/>
            <person name="Alioto T."/>
        </authorList>
    </citation>
    <scope>NUCLEOTIDE SEQUENCE</scope>
</reference>
<gene>
    <name evidence="2" type="ORF">MGAL_10B004572</name>
</gene>
<dbReference type="EMBL" id="UYJE01002585">
    <property type="protein sequence ID" value="VDI12131.1"/>
    <property type="molecule type" value="Genomic_DNA"/>
</dbReference>
<dbReference type="Proteomes" id="UP000596742">
    <property type="component" value="Unassembled WGS sequence"/>
</dbReference>
<proteinExistence type="predicted"/>
<evidence type="ECO:0000313" key="2">
    <source>
        <dbReference type="EMBL" id="VDI12131.1"/>
    </source>
</evidence>
<accession>A0A8B6D197</accession>
<organism evidence="2 3">
    <name type="scientific">Mytilus galloprovincialis</name>
    <name type="common">Mediterranean mussel</name>
    <dbReference type="NCBI Taxonomy" id="29158"/>
    <lineage>
        <taxon>Eukaryota</taxon>
        <taxon>Metazoa</taxon>
        <taxon>Spiralia</taxon>
        <taxon>Lophotrochozoa</taxon>
        <taxon>Mollusca</taxon>
        <taxon>Bivalvia</taxon>
        <taxon>Autobranchia</taxon>
        <taxon>Pteriomorphia</taxon>
        <taxon>Mytilida</taxon>
        <taxon>Mytiloidea</taxon>
        <taxon>Mytilidae</taxon>
        <taxon>Mytilinae</taxon>
        <taxon>Mytilus</taxon>
    </lineage>
</organism>
<evidence type="ECO:0000256" key="1">
    <source>
        <dbReference type="SAM" id="MobiDB-lite"/>
    </source>
</evidence>
<feature type="compositionally biased region" description="Basic residues" evidence="1">
    <location>
        <begin position="161"/>
        <end position="180"/>
    </location>
</feature>
<dbReference type="OrthoDB" id="6153305at2759"/>
<feature type="region of interest" description="Disordered" evidence="1">
    <location>
        <begin position="161"/>
        <end position="211"/>
    </location>
</feature>